<feature type="chain" id="PRO_5002536366" description="Ig-like domain-containing protein" evidence="1">
    <location>
        <begin position="33"/>
        <end position="115"/>
    </location>
</feature>
<keyword evidence="1" id="KW-0732">Signal</keyword>
<comment type="caution">
    <text evidence="2">The sequence shown here is derived from an EMBL/GenBank/DDBJ whole genome shotgun (WGS) entry which is preliminary data.</text>
</comment>
<accession>A0A0G1CI49</accession>
<evidence type="ECO:0000256" key="1">
    <source>
        <dbReference type="SAM" id="SignalP"/>
    </source>
</evidence>
<reference evidence="2 3" key="1">
    <citation type="journal article" date="2015" name="Nature">
        <title>rRNA introns, odd ribosomes, and small enigmatic genomes across a large radiation of phyla.</title>
        <authorList>
            <person name="Brown C.T."/>
            <person name="Hug L.A."/>
            <person name="Thomas B.C."/>
            <person name="Sharon I."/>
            <person name="Castelle C.J."/>
            <person name="Singh A."/>
            <person name="Wilkins M.J."/>
            <person name="Williams K.H."/>
            <person name="Banfield J.F."/>
        </authorList>
    </citation>
    <scope>NUCLEOTIDE SEQUENCE [LARGE SCALE GENOMIC DNA]</scope>
</reference>
<name>A0A0G1CI49_9BACT</name>
<dbReference type="Proteomes" id="UP000034543">
    <property type="component" value="Unassembled WGS sequence"/>
</dbReference>
<feature type="signal peptide" evidence="1">
    <location>
        <begin position="1"/>
        <end position="32"/>
    </location>
</feature>
<proteinExistence type="predicted"/>
<dbReference type="EMBL" id="LCFB01000010">
    <property type="protein sequence ID" value="KKS85134.1"/>
    <property type="molecule type" value="Genomic_DNA"/>
</dbReference>
<organism evidence="2 3">
    <name type="scientific">Candidatus Gottesmanbacteria bacterium GW2011_GWA1_43_11</name>
    <dbReference type="NCBI Taxonomy" id="1618436"/>
    <lineage>
        <taxon>Bacteria</taxon>
        <taxon>Candidatus Gottesmaniibacteriota</taxon>
    </lineage>
</organism>
<dbReference type="STRING" id="1618436.UV59_C0010G0005"/>
<evidence type="ECO:0000313" key="2">
    <source>
        <dbReference type="EMBL" id="KKS85134.1"/>
    </source>
</evidence>
<evidence type="ECO:0000313" key="3">
    <source>
        <dbReference type="Proteomes" id="UP000034543"/>
    </source>
</evidence>
<protein>
    <recommendedName>
        <fullName evidence="4">Ig-like domain-containing protein</fullName>
    </recommendedName>
</protein>
<evidence type="ECO:0008006" key="4">
    <source>
        <dbReference type="Google" id="ProtNLM"/>
    </source>
</evidence>
<dbReference type="AlphaFoldDB" id="A0A0G1CI49"/>
<gene>
    <name evidence="2" type="ORF">UV59_C0010G0005</name>
</gene>
<sequence length="115" mass="13526">MASVHKKLFLVLLVVLTLATMLFATQSQPVEAGTNGQQLRFVCSLMHEAIIRGYNQNGQRVEWRGSANQGTITTWGWWWKGWVRVYYWNRSRNYWYSQPVYVPKFQVGDTYEARC</sequence>